<dbReference type="GO" id="GO:0005737">
    <property type="term" value="C:cytoplasm"/>
    <property type="evidence" value="ECO:0007669"/>
    <property type="project" value="UniProtKB-SubCell"/>
</dbReference>
<dbReference type="Gene3D" id="2.60.120.10">
    <property type="entry name" value="Jelly Rolls"/>
    <property type="match status" value="1"/>
</dbReference>
<dbReference type="SUPFAM" id="SSF55073">
    <property type="entry name" value="Nucleotide cyclase"/>
    <property type="match status" value="1"/>
</dbReference>
<reference evidence="7 8" key="1">
    <citation type="submission" date="2017-10" db="EMBL/GenBank/DDBJ databases">
        <title>Whole genome sequencing of Pseudoxanthomonas broegbernensis DSM 12573(T).</title>
        <authorList>
            <person name="Kumar S."/>
            <person name="Bansal K."/>
            <person name="Kaur A."/>
            <person name="Patil P."/>
            <person name="Sharma S."/>
            <person name="Patil P.B."/>
        </authorList>
    </citation>
    <scope>NUCLEOTIDE SEQUENCE [LARGE SCALE GENOMIC DNA]</scope>
    <source>
        <strain evidence="7 8">DSM 12573</strain>
    </source>
</reference>
<dbReference type="InterPro" id="IPR029787">
    <property type="entry name" value="Nucleotide_cyclase"/>
</dbReference>
<comment type="subcellular location">
    <subcellularLocation>
        <location evidence="1">Cytoplasm</location>
    </subcellularLocation>
</comment>
<dbReference type="InterPro" id="IPR050469">
    <property type="entry name" value="Diguanylate_Cyclase"/>
</dbReference>
<keyword evidence="4" id="KW-0175">Coiled coil</keyword>
<feature type="domain" description="GGDEF" evidence="6">
    <location>
        <begin position="208"/>
        <end position="340"/>
    </location>
</feature>
<dbReference type="GO" id="GO:1902201">
    <property type="term" value="P:negative regulation of bacterial-type flagellum-dependent cell motility"/>
    <property type="evidence" value="ECO:0007669"/>
    <property type="project" value="TreeGrafter"/>
</dbReference>
<dbReference type="SMART" id="SM00100">
    <property type="entry name" value="cNMP"/>
    <property type="match status" value="1"/>
</dbReference>
<dbReference type="SUPFAM" id="SSF51206">
    <property type="entry name" value="cAMP-binding domain-like"/>
    <property type="match status" value="1"/>
</dbReference>
<comment type="caution">
    <text evidence="7">The sequence shown here is derived from an EMBL/GenBank/DDBJ whole genome shotgun (WGS) entry which is preliminary data.</text>
</comment>
<gene>
    <name evidence="7" type="ORF">B1992_06455</name>
</gene>
<dbReference type="Pfam" id="PF00027">
    <property type="entry name" value="cNMP_binding"/>
    <property type="match status" value="1"/>
</dbReference>
<evidence type="ECO:0000256" key="2">
    <source>
        <dbReference type="ARBA" id="ARBA00012528"/>
    </source>
</evidence>
<evidence type="ECO:0000259" key="5">
    <source>
        <dbReference type="PROSITE" id="PS50042"/>
    </source>
</evidence>
<feature type="coiled-coil region" evidence="4">
    <location>
        <begin position="142"/>
        <end position="169"/>
    </location>
</feature>
<comment type="catalytic activity">
    <reaction evidence="3">
        <text>2 GTP = 3',3'-c-di-GMP + 2 diphosphate</text>
        <dbReference type="Rhea" id="RHEA:24898"/>
        <dbReference type="ChEBI" id="CHEBI:33019"/>
        <dbReference type="ChEBI" id="CHEBI:37565"/>
        <dbReference type="ChEBI" id="CHEBI:58805"/>
        <dbReference type="EC" id="2.7.7.65"/>
    </reaction>
</comment>
<dbReference type="PANTHER" id="PTHR45138">
    <property type="entry name" value="REGULATORY COMPONENTS OF SENSORY TRANSDUCTION SYSTEM"/>
    <property type="match status" value="1"/>
</dbReference>
<name>A0A7V8GNI3_9GAMM</name>
<dbReference type="GO" id="GO:0052621">
    <property type="term" value="F:diguanylate cyclase activity"/>
    <property type="evidence" value="ECO:0007669"/>
    <property type="project" value="UniProtKB-EC"/>
</dbReference>
<evidence type="ECO:0000259" key="6">
    <source>
        <dbReference type="PROSITE" id="PS50887"/>
    </source>
</evidence>
<dbReference type="PROSITE" id="PS50042">
    <property type="entry name" value="CNMP_BINDING_3"/>
    <property type="match status" value="1"/>
</dbReference>
<organism evidence="7 8">
    <name type="scientific">Pseudoxanthomonas broegbernensis</name>
    <dbReference type="NCBI Taxonomy" id="83619"/>
    <lineage>
        <taxon>Bacteria</taxon>
        <taxon>Pseudomonadati</taxon>
        <taxon>Pseudomonadota</taxon>
        <taxon>Gammaproteobacteria</taxon>
        <taxon>Lysobacterales</taxon>
        <taxon>Lysobacteraceae</taxon>
        <taxon>Pseudoxanthomonas</taxon>
    </lineage>
</organism>
<dbReference type="GO" id="GO:0043709">
    <property type="term" value="P:cell adhesion involved in single-species biofilm formation"/>
    <property type="evidence" value="ECO:0007669"/>
    <property type="project" value="TreeGrafter"/>
</dbReference>
<dbReference type="InterPro" id="IPR014710">
    <property type="entry name" value="RmlC-like_jellyroll"/>
</dbReference>
<evidence type="ECO:0000313" key="7">
    <source>
        <dbReference type="EMBL" id="KAF1687010.1"/>
    </source>
</evidence>
<accession>A0A7V8GNI3</accession>
<dbReference type="Pfam" id="PF00990">
    <property type="entry name" value="GGDEF"/>
    <property type="match status" value="1"/>
</dbReference>
<feature type="domain" description="Cyclic nucleotide-binding" evidence="5">
    <location>
        <begin position="41"/>
        <end position="123"/>
    </location>
</feature>
<dbReference type="NCBIfam" id="TIGR00254">
    <property type="entry name" value="GGDEF"/>
    <property type="match status" value="1"/>
</dbReference>
<dbReference type="EMBL" id="MWIP01000004">
    <property type="protein sequence ID" value="KAF1687010.1"/>
    <property type="molecule type" value="Genomic_DNA"/>
</dbReference>
<keyword evidence="8" id="KW-1185">Reference proteome</keyword>
<dbReference type="InterPro" id="IPR000595">
    <property type="entry name" value="cNMP-bd_dom"/>
</dbReference>
<evidence type="ECO:0000313" key="8">
    <source>
        <dbReference type="Proteomes" id="UP000462066"/>
    </source>
</evidence>
<dbReference type="SMART" id="SM00267">
    <property type="entry name" value="GGDEF"/>
    <property type="match status" value="1"/>
</dbReference>
<dbReference type="AlphaFoldDB" id="A0A7V8GNI3"/>
<dbReference type="CDD" id="cd01949">
    <property type="entry name" value="GGDEF"/>
    <property type="match status" value="1"/>
</dbReference>
<dbReference type="CDD" id="cd00038">
    <property type="entry name" value="CAP_ED"/>
    <property type="match status" value="1"/>
</dbReference>
<evidence type="ECO:0000256" key="1">
    <source>
        <dbReference type="ARBA" id="ARBA00004496"/>
    </source>
</evidence>
<dbReference type="Gene3D" id="3.30.70.270">
    <property type="match status" value="1"/>
</dbReference>
<evidence type="ECO:0000256" key="4">
    <source>
        <dbReference type="SAM" id="Coils"/>
    </source>
</evidence>
<dbReference type="EC" id="2.7.7.65" evidence="2"/>
<proteinExistence type="predicted"/>
<dbReference type="InterPro" id="IPR018490">
    <property type="entry name" value="cNMP-bd_dom_sf"/>
</dbReference>
<dbReference type="PANTHER" id="PTHR45138:SF9">
    <property type="entry name" value="DIGUANYLATE CYCLASE DGCM-RELATED"/>
    <property type="match status" value="1"/>
</dbReference>
<dbReference type="Proteomes" id="UP000462066">
    <property type="component" value="Unassembled WGS sequence"/>
</dbReference>
<evidence type="ECO:0000256" key="3">
    <source>
        <dbReference type="ARBA" id="ARBA00034247"/>
    </source>
</evidence>
<protein>
    <recommendedName>
        <fullName evidence="2">diguanylate cyclase</fullName>
        <ecNumber evidence="2">2.7.7.65</ecNumber>
    </recommendedName>
</protein>
<sequence>MEIDAMQRGVRDGAGQDAGGSGAAEVLAAREFDLFATVGRERVVHAGERIFRRGDLGEVMYLVAEGRIELDSGGDLPVKHLGPQEFFGELGLLIGEHTRGADAVAVGDGRLVELGQAGFQRLLERDPVLVAQFLRRSITRVVLNEQNLIRQLRRRNQDLEAALDNLHVTTHQLSRTEALIRIDELTGLYNRRGLALHLQERRALAAGAGMGLLLVDCDRFKQVNDDHGHLVGDRVLQNIAGILRSVAGTDDFPCRLGGDEFCLLVSAQQREDVMRYAEFVIATTRSLLRLQQAVPTICAVSVGACLVDPEGDWNDWYARADAALYEAKRQGGNRVHWVDEADAPPAD</sequence>
<dbReference type="InterPro" id="IPR000160">
    <property type="entry name" value="GGDEF_dom"/>
</dbReference>
<dbReference type="PROSITE" id="PS50887">
    <property type="entry name" value="GGDEF"/>
    <property type="match status" value="1"/>
</dbReference>
<dbReference type="GO" id="GO:0005886">
    <property type="term" value="C:plasma membrane"/>
    <property type="evidence" value="ECO:0007669"/>
    <property type="project" value="TreeGrafter"/>
</dbReference>
<dbReference type="InterPro" id="IPR043128">
    <property type="entry name" value="Rev_trsase/Diguanyl_cyclase"/>
</dbReference>